<dbReference type="RefSeq" id="WP_166325716.1">
    <property type="nucleotide sequence ID" value="NZ_CP049916.1"/>
</dbReference>
<reference evidence="1 2" key="1">
    <citation type="submission" date="2020-03" db="EMBL/GenBank/DDBJ databases">
        <authorList>
            <person name="Zhu W."/>
        </authorList>
    </citation>
    <scope>NUCLEOTIDE SEQUENCE [LARGE SCALE GENOMIC DNA]</scope>
    <source>
        <strain evidence="1 2">185</strain>
    </source>
</reference>
<accession>A0A6G8S5P7</accession>
<dbReference type="Proteomes" id="UP000501939">
    <property type="component" value="Chromosome"/>
</dbReference>
<dbReference type="KEGG" id="alj:G8D99_10885"/>
<dbReference type="AlphaFoldDB" id="A0A6G8S5P7"/>
<gene>
    <name evidence="1" type="ORF">G8D99_10885</name>
</gene>
<sequence>MFLKSGFLLSCIAIALQIAVFLQPLLPKQYQIAPVCETIARALVQEKISILAQKQNLAHSEAVHAGTHGPSIQSSDQHYSVHQTIDHPMHHLMTHQTDGATHDHQDPNHQCQYCKVFAQQVLPPEFDLVMIIDRIQVKLLAFKQATLHIYFALQRLFLTPQGRAPPVLA</sequence>
<protein>
    <submittedName>
        <fullName evidence="1">DUF2946 domain-containing protein</fullName>
    </submittedName>
</protein>
<keyword evidence="2" id="KW-1185">Reference proteome</keyword>
<evidence type="ECO:0000313" key="2">
    <source>
        <dbReference type="Proteomes" id="UP000501939"/>
    </source>
</evidence>
<organism evidence="1 2">
    <name type="scientific">Acinetobacter lanii</name>
    <dbReference type="NCBI Taxonomy" id="2715163"/>
    <lineage>
        <taxon>Bacteria</taxon>
        <taxon>Pseudomonadati</taxon>
        <taxon>Pseudomonadota</taxon>
        <taxon>Gammaproteobacteria</taxon>
        <taxon>Moraxellales</taxon>
        <taxon>Moraxellaceae</taxon>
        <taxon>Acinetobacter</taxon>
    </lineage>
</organism>
<dbReference type="EMBL" id="CP049916">
    <property type="protein sequence ID" value="QIO09472.1"/>
    <property type="molecule type" value="Genomic_DNA"/>
</dbReference>
<name>A0A6G8S5P7_9GAMM</name>
<evidence type="ECO:0000313" key="1">
    <source>
        <dbReference type="EMBL" id="QIO09472.1"/>
    </source>
</evidence>
<proteinExistence type="predicted"/>